<name>A0A392VER1_9FABA</name>
<keyword evidence="1" id="KW-0030">Aminoacyl-tRNA synthetase</keyword>
<dbReference type="Proteomes" id="UP000265520">
    <property type="component" value="Unassembled WGS sequence"/>
</dbReference>
<keyword evidence="2" id="KW-1185">Reference proteome</keyword>
<comment type="caution">
    <text evidence="1">The sequence shown here is derived from an EMBL/GenBank/DDBJ whole genome shotgun (WGS) entry which is preliminary data.</text>
</comment>
<dbReference type="EMBL" id="LXQA011151851">
    <property type="protein sequence ID" value="MCI86864.1"/>
    <property type="molecule type" value="Genomic_DNA"/>
</dbReference>
<sequence>MDADGVISSTNRQALSDEERELYKKHHKAKSILINSISYSDYLKMSDKSSAKSLWILCALLMG</sequence>
<evidence type="ECO:0000313" key="2">
    <source>
        <dbReference type="Proteomes" id="UP000265520"/>
    </source>
</evidence>
<keyword evidence="1" id="KW-0436">Ligase</keyword>
<evidence type="ECO:0000313" key="1">
    <source>
        <dbReference type="EMBL" id="MCI86864.1"/>
    </source>
</evidence>
<organism evidence="1 2">
    <name type="scientific">Trifolium medium</name>
    <dbReference type="NCBI Taxonomy" id="97028"/>
    <lineage>
        <taxon>Eukaryota</taxon>
        <taxon>Viridiplantae</taxon>
        <taxon>Streptophyta</taxon>
        <taxon>Embryophyta</taxon>
        <taxon>Tracheophyta</taxon>
        <taxon>Spermatophyta</taxon>
        <taxon>Magnoliopsida</taxon>
        <taxon>eudicotyledons</taxon>
        <taxon>Gunneridae</taxon>
        <taxon>Pentapetalae</taxon>
        <taxon>rosids</taxon>
        <taxon>fabids</taxon>
        <taxon>Fabales</taxon>
        <taxon>Fabaceae</taxon>
        <taxon>Papilionoideae</taxon>
        <taxon>50 kb inversion clade</taxon>
        <taxon>NPAAA clade</taxon>
        <taxon>Hologalegina</taxon>
        <taxon>IRL clade</taxon>
        <taxon>Trifolieae</taxon>
        <taxon>Trifolium</taxon>
    </lineage>
</organism>
<reference evidence="1 2" key="1">
    <citation type="journal article" date="2018" name="Front. Plant Sci.">
        <title>Red Clover (Trifolium pratense) and Zigzag Clover (T. medium) - A Picture of Genomic Similarities and Differences.</title>
        <authorList>
            <person name="Dluhosova J."/>
            <person name="Istvanek J."/>
            <person name="Nedelnik J."/>
            <person name="Repkova J."/>
        </authorList>
    </citation>
    <scope>NUCLEOTIDE SEQUENCE [LARGE SCALE GENOMIC DNA]</scope>
    <source>
        <strain evidence="2">cv. 10/8</strain>
        <tissue evidence="1">Leaf</tissue>
    </source>
</reference>
<accession>A0A392VER1</accession>
<proteinExistence type="predicted"/>
<dbReference type="GO" id="GO:0004812">
    <property type="term" value="F:aminoacyl-tRNA ligase activity"/>
    <property type="evidence" value="ECO:0007669"/>
    <property type="project" value="UniProtKB-KW"/>
</dbReference>
<feature type="non-terminal residue" evidence="1">
    <location>
        <position position="63"/>
    </location>
</feature>
<dbReference type="AlphaFoldDB" id="A0A392VER1"/>
<protein>
    <submittedName>
        <fullName evidence="1">Aspartyl-tRNA synthetase</fullName>
    </submittedName>
</protein>